<evidence type="ECO:0000313" key="2">
    <source>
        <dbReference type="Proteomes" id="UP000256977"/>
    </source>
</evidence>
<evidence type="ECO:0000313" key="1">
    <source>
        <dbReference type="EMBL" id="RED76729.1"/>
    </source>
</evidence>
<keyword evidence="2" id="KW-1185">Reference proteome</keyword>
<gene>
    <name evidence="1" type="ORF">DFP98_111113</name>
</gene>
<dbReference type="RefSeq" id="WP_116061526.1">
    <property type="nucleotide sequence ID" value="NZ_QRDZ01000011.1"/>
</dbReference>
<dbReference type="Proteomes" id="UP000256977">
    <property type="component" value="Unassembled WGS sequence"/>
</dbReference>
<dbReference type="EMBL" id="QRDZ01000011">
    <property type="protein sequence ID" value="RED76729.1"/>
    <property type="molecule type" value="Genomic_DNA"/>
</dbReference>
<dbReference type="OrthoDB" id="100605at2"/>
<accession>A0A3D9JSI2</accession>
<reference evidence="1 2" key="1">
    <citation type="submission" date="2018-07" db="EMBL/GenBank/DDBJ databases">
        <title>Genomic Encyclopedia of Type Strains, Phase III (KMG-III): the genomes of soil and plant-associated and newly described type strains.</title>
        <authorList>
            <person name="Whitman W."/>
        </authorList>
    </citation>
    <scope>NUCLEOTIDE SEQUENCE [LARGE SCALE GENOMIC DNA]</scope>
    <source>
        <strain evidence="1 2">CECT 7287</strain>
    </source>
</reference>
<sequence length="531" mass="59577">MKLNYNIDPALLVDEVQGPRVIAMMKEAGVDTIWLWGYFYGTTWSSLETIAEAGKIARSHGFEAAIIQLPVGHPGNSLNPDDADVLLKIPDHWRYRQDSAGKPKYYIGDIEPVMVRENVESIVALRDAGFKRFMMDDDLRLGELGDEIQGCFCEICVSEFGQVSGRTLTREALVQTLQNKTDTALMKEWVRYNCSKVTDMMKEMNVPGVELGIMVMHLGDERHGIDMREIKDAVPGVEFRVGELHFSDGEFGSPEGKASELLGIQYHLNLVGREHAVSETTVFPPRSLSENNLICKVKIAVSAGISDIYFMSGTWLIDESYWSAWSRQYPAIRQIADWCDPYERAYPVHLAKGTHGAYGEPVEPPLLPYYAGLPVKPVRGNEPDATGKVLLFFGDYRIGDEWEKCFPLYKTVIVDRKAAERNKGNLDRLPENVRLWEHEAGTLPAETEVALLRRELEACGAFKADFPRIIEGVNLALVSLPERNSVIVMNLEERPNAGLLGLGDRRTSIELPALGFALVEERDGQFNVHLF</sequence>
<dbReference type="AlphaFoldDB" id="A0A3D9JSI2"/>
<protein>
    <submittedName>
        <fullName evidence="1">Uncharacterized protein</fullName>
    </submittedName>
</protein>
<organism evidence="1 2">
    <name type="scientific">Cohnella phaseoli</name>
    <dbReference type="NCBI Taxonomy" id="456490"/>
    <lineage>
        <taxon>Bacteria</taxon>
        <taxon>Bacillati</taxon>
        <taxon>Bacillota</taxon>
        <taxon>Bacilli</taxon>
        <taxon>Bacillales</taxon>
        <taxon>Paenibacillaceae</taxon>
        <taxon>Cohnella</taxon>
    </lineage>
</organism>
<comment type="caution">
    <text evidence="1">The sequence shown here is derived from an EMBL/GenBank/DDBJ whole genome shotgun (WGS) entry which is preliminary data.</text>
</comment>
<name>A0A3D9JSI2_9BACL</name>
<proteinExistence type="predicted"/>